<evidence type="ECO:0008006" key="4">
    <source>
        <dbReference type="Google" id="ProtNLM"/>
    </source>
</evidence>
<feature type="compositionally biased region" description="Pro residues" evidence="1">
    <location>
        <begin position="121"/>
        <end position="133"/>
    </location>
</feature>
<evidence type="ECO:0000256" key="1">
    <source>
        <dbReference type="SAM" id="MobiDB-lite"/>
    </source>
</evidence>
<reference evidence="2" key="1">
    <citation type="journal article" date="2014" name="Int. J. Syst. Evol. Microbiol.">
        <title>Complete genome sequence of Corynebacterium casei LMG S-19264T (=DSM 44701T), isolated from a smear-ripened cheese.</title>
        <authorList>
            <consortium name="US DOE Joint Genome Institute (JGI-PGF)"/>
            <person name="Walter F."/>
            <person name="Albersmeier A."/>
            <person name="Kalinowski J."/>
            <person name="Ruckert C."/>
        </authorList>
    </citation>
    <scope>NUCLEOTIDE SEQUENCE</scope>
    <source>
        <strain evidence="2">JCM 4346</strain>
    </source>
</reference>
<dbReference type="CDD" id="cd00093">
    <property type="entry name" value="HTH_XRE"/>
    <property type="match status" value="1"/>
</dbReference>
<feature type="compositionally biased region" description="Low complexity" evidence="1">
    <location>
        <begin position="109"/>
        <end position="120"/>
    </location>
</feature>
<dbReference type="CDD" id="cd00161">
    <property type="entry name" value="beta-trefoil_Ricin-like"/>
    <property type="match status" value="1"/>
</dbReference>
<dbReference type="Proteomes" id="UP000658320">
    <property type="component" value="Unassembled WGS sequence"/>
</dbReference>
<dbReference type="RefSeq" id="WP_229911028.1">
    <property type="nucleotide sequence ID" value="NZ_BMSX01000007.1"/>
</dbReference>
<accession>A0A918CBH5</accession>
<proteinExistence type="predicted"/>
<name>A0A918CBH5_9ACTN</name>
<protein>
    <recommendedName>
        <fullName evidence="4">XRE family transcriptional regulator</fullName>
    </recommendedName>
</protein>
<dbReference type="Gene3D" id="2.80.10.50">
    <property type="match status" value="1"/>
</dbReference>
<evidence type="ECO:0000313" key="2">
    <source>
        <dbReference type="EMBL" id="GGR16851.1"/>
    </source>
</evidence>
<dbReference type="InterPro" id="IPR001387">
    <property type="entry name" value="Cro/C1-type_HTH"/>
</dbReference>
<sequence>MGNLGELSPYEARDAAGFVASMQRLKEHAGLTYRELEERAALNGDVLARSTLADILRRTSLPRPEVLAAFVRACGDGPRVDAWLDARNRLAADAAAATPSAVPEPIPEPEATATATASAEAPPPTAEPPLPRPRPWRTTVRRVVLTAGPLVPLLALAAWAMLPDDSDKPDTPAASPTASRAPADGWVTVRPLRTPDLCLTDGRDRAGAYPNAVAVQLPCAQATVPRTYLEPAGEGFYRIQWHHPQEGKGCLTIMSSGPVKGMLEPRNDCAQATLFHVEAASADDAAGFRLRPAHSGRCIGMAGDDSTEGAEAVEERCTGAADQRFLIRAD</sequence>
<dbReference type="InterPro" id="IPR035992">
    <property type="entry name" value="Ricin_B-like_lectins"/>
</dbReference>
<comment type="caution">
    <text evidence="2">The sequence shown here is derived from an EMBL/GenBank/DDBJ whole genome shotgun (WGS) entry which is preliminary data.</text>
</comment>
<gene>
    <name evidence="2" type="ORF">GCM10010251_36210</name>
</gene>
<reference evidence="2" key="2">
    <citation type="submission" date="2020-09" db="EMBL/GenBank/DDBJ databases">
        <authorList>
            <person name="Sun Q."/>
            <person name="Ohkuma M."/>
        </authorList>
    </citation>
    <scope>NUCLEOTIDE SEQUENCE</scope>
    <source>
        <strain evidence="2">JCM 4346</strain>
    </source>
</reference>
<keyword evidence="3" id="KW-1185">Reference proteome</keyword>
<feature type="region of interest" description="Disordered" evidence="1">
    <location>
        <begin position="95"/>
        <end position="135"/>
    </location>
</feature>
<dbReference type="SUPFAM" id="SSF50370">
    <property type="entry name" value="Ricin B-like lectins"/>
    <property type="match status" value="1"/>
</dbReference>
<evidence type="ECO:0000313" key="3">
    <source>
        <dbReference type="Proteomes" id="UP000658320"/>
    </source>
</evidence>
<organism evidence="2 3">
    <name type="scientific">Streptomyces aurantiogriseus</name>
    <dbReference type="NCBI Taxonomy" id="66870"/>
    <lineage>
        <taxon>Bacteria</taxon>
        <taxon>Bacillati</taxon>
        <taxon>Actinomycetota</taxon>
        <taxon>Actinomycetes</taxon>
        <taxon>Kitasatosporales</taxon>
        <taxon>Streptomycetaceae</taxon>
        <taxon>Streptomyces</taxon>
    </lineage>
</organism>
<dbReference type="AlphaFoldDB" id="A0A918CBH5"/>
<dbReference type="EMBL" id="BMSX01000007">
    <property type="protein sequence ID" value="GGR16851.1"/>
    <property type="molecule type" value="Genomic_DNA"/>
</dbReference>